<feature type="domain" description="SCP" evidence="2">
    <location>
        <begin position="49"/>
        <end position="157"/>
    </location>
</feature>
<name>A0ABS8EKM1_9FLAO</name>
<protein>
    <submittedName>
        <fullName evidence="3">CAP domain-containing protein</fullName>
    </submittedName>
</protein>
<reference evidence="4" key="2">
    <citation type="submission" date="2023-07" db="EMBL/GenBank/DDBJ databases">
        <title>Genome of Winogradskyella sp. E313.</title>
        <authorList>
            <person name="Zhou Y."/>
        </authorList>
    </citation>
    <scope>NUCLEOTIDE SEQUENCE [LARGE SCALE GENOMIC DNA]</scope>
    <source>
        <strain evidence="4">E313</strain>
    </source>
</reference>
<dbReference type="CDD" id="cd05379">
    <property type="entry name" value="CAP_bacterial"/>
    <property type="match status" value="1"/>
</dbReference>
<dbReference type="InterPro" id="IPR014044">
    <property type="entry name" value="CAP_dom"/>
</dbReference>
<evidence type="ECO:0000313" key="4">
    <source>
        <dbReference type="Proteomes" id="UP000778797"/>
    </source>
</evidence>
<reference evidence="4" key="1">
    <citation type="submission" date="2021-03" db="EMBL/GenBank/DDBJ databases">
        <title>Genome of Cognatishimia sp. F0-27.</title>
        <authorList>
            <person name="Ping X."/>
        </authorList>
    </citation>
    <scope>NUCLEOTIDE SEQUENCE [LARGE SCALE GENOMIC DNA]</scope>
    <source>
        <strain evidence="4">E313</strain>
    </source>
</reference>
<feature type="signal peptide" evidence="1">
    <location>
        <begin position="1"/>
        <end position="22"/>
    </location>
</feature>
<dbReference type="EMBL" id="JAFMPT010000003">
    <property type="protein sequence ID" value="MCC1483753.1"/>
    <property type="molecule type" value="Genomic_DNA"/>
</dbReference>
<dbReference type="Gene3D" id="3.40.33.10">
    <property type="entry name" value="CAP"/>
    <property type="match status" value="1"/>
</dbReference>
<keyword evidence="4" id="KW-1185">Reference proteome</keyword>
<gene>
    <name evidence="3" type="ORF">J1C55_04045</name>
</gene>
<accession>A0ABS8EKM1</accession>
<dbReference type="PANTHER" id="PTHR31157:SF1">
    <property type="entry name" value="SCP DOMAIN-CONTAINING PROTEIN"/>
    <property type="match status" value="1"/>
</dbReference>
<dbReference type="RefSeq" id="WP_227476198.1">
    <property type="nucleotide sequence ID" value="NZ_JAFMPT010000003.1"/>
</dbReference>
<sequence>MKVSTLMPFLAIVTLLSFTSCSTENFEDDIEAIELTTAPQAKEIEIEILELINNHRLTNGLSALGNHDTVKAVAFTHTDYMIEVSDVSHDNFYQRKVSLEANAGARVVSENVGYGFSTAHSVVNAWLNSPAHKANLEGDFTDFDVSAEQDENGRWYFTNIFIKR</sequence>
<organism evidence="3 4">
    <name type="scientific">Winogradskyella immobilis</name>
    <dbReference type="NCBI Taxonomy" id="2816852"/>
    <lineage>
        <taxon>Bacteria</taxon>
        <taxon>Pseudomonadati</taxon>
        <taxon>Bacteroidota</taxon>
        <taxon>Flavobacteriia</taxon>
        <taxon>Flavobacteriales</taxon>
        <taxon>Flavobacteriaceae</taxon>
        <taxon>Winogradskyella</taxon>
    </lineage>
</organism>
<dbReference type="PROSITE" id="PS51257">
    <property type="entry name" value="PROKAR_LIPOPROTEIN"/>
    <property type="match status" value="1"/>
</dbReference>
<feature type="chain" id="PRO_5047095464" evidence="1">
    <location>
        <begin position="23"/>
        <end position="164"/>
    </location>
</feature>
<dbReference type="Pfam" id="PF00188">
    <property type="entry name" value="CAP"/>
    <property type="match status" value="1"/>
</dbReference>
<evidence type="ECO:0000313" key="3">
    <source>
        <dbReference type="EMBL" id="MCC1483753.1"/>
    </source>
</evidence>
<dbReference type="InterPro" id="IPR035940">
    <property type="entry name" value="CAP_sf"/>
</dbReference>
<evidence type="ECO:0000259" key="2">
    <source>
        <dbReference type="Pfam" id="PF00188"/>
    </source>
</evidence>
<evidence type="ECO:0000256" key="1">
    <source>
        <dbReference type="SAM" id="SignalP"/>
    </source>
</evidence>
<dbReference type="PANTHER" id="PTHR31157">
    <property type="entry name" value="SCP DOMAIN-CONTAINING PROTEIN"/>
    <property type="match status" value="1"/>
</dbReference>
<proteinExistence type="predicted"/>
<dbReference type="SUPFAM" id="SSF55797">
    <property type="entry name" value="PR-1-like"/>
    <property type="match status" value="1"/>
</dbReference>
<dbReference type="Proteomes" id="UP000778797">
    <property type="component" value="Unassembled WGS sequence"/>
</dbReference>
<comment type="caution">
    <text evidence="3">The sequence shown here is derived from an EMBL/GenBank/DDBJ whole genome shotgun (WGS) entry which is preliminary data.</text>
</comment>
<keyword evidence="1" id="KW-0732">Signal</keyword>